<evidence type="ECO:0000313" key="2">
    <source>
        <dbReference type="Proteomes" id="UP001589854"/>
    </source>
</evidence>
<dbReference type="Proteomes" id="UP001589854">
    <property type="component" value="Unassembled WGS sequence"/>
</dbReference>
<organism evidence="1 2">
    <name type="scientific">Metabacillus herbersteinensis</name>
    <dbReference type="NCBI Taxonomy" id="283816"/>
    <lineage>
        <taxon>Bacteria</taxon>
        <taxon>Bacillati</taxon>
        <taxon>Bacillota</taxon>
        <taxon>Bacilli</taxon>
        <taxon>Bacillales</taxon>
        <taxon>Bacillaceae</taxon>
        <taxon>Metabacillus</taxon>
    </lineage>
</organism>
<gene>
    <name evidence="1" type="ORF">ACFFIX_19505</name>
</gene>
<proteinExistence type="predicted"/>
<protein>
    <submittedName>
        <fullName evidence="1">Uncharacterized protein</fullName>
    </submittedName>
</protein>
<accession>A0ABV6GIQ9</accession>
<sequence>MKKKKVLLAKYKDGMNQELNQFFRSSCVGDIYFLAKTYDLKLIGIEEIYMDELDYLSLFCN</sequence>
<keyword evidence="2" id="KW-1185">Reference proteome</keyword>
<dbReference type="EMBL" id="JBHLVO010000022">
    <property type="protein sequence ID" value="MFC0273581.1"/>
    <property type="molecule type" value="Genomic_DNA"/>
</dbReference>
<dbReference type="RefSeq" id="WP_378937025.1">
    <property type="nucleotide sequence ID" value="NZ_JBHLVO010000022.1"/>
</dbReference>
<comment type="caution">
    <text evidence="1">The sequence shown here is derived from an EMBL/GenBank/DDBJ whole genome shotgun (WGS) entry which is preliminary data.</text>
</comment>
<reference evidence="1 2" key="1">
    <citation type="submission" date="2024-09" db="EMBL/GenBank/DDBJ databases">
        <authorList>
            <person name="Sun Q."/>
            <person name="Mori K."/>
        </authorList>
    </citation>
    <scope>NUCLEOTIDE SEQUENCE [LARGE SCALE GENOMIC DNA]</scope>
    <source>
        <strain evidence="1 2">CCM 7228</strain>
    </source>
</reference>
<name>A0ABV6GIQ9_9BACI</name>
<evidence type="ECO:0000313" key="1">
    <source>
        <dbReference type="EMBL" id="MFC0273581.1"/>
    </source>
</evidence>